<dbReference type="AlphaFoldDB" id="A0A0R1MF11"/>
<dbReference type="STRING" id="1423759.FC92_GL000411"/>
<feature type="active site" evidence="5">
    <location>
        <position position="18"/>
    </location>
</feature>
<comment type="catalytic activity">
    <reaction evidence="4 5">
        <text>an acyl phosphate + H2O = a carboxylate + phosphate + H(+)</text>
        <dbReference type="Rhea" id="RHEA:14965"/>
        <dbReference type="ChEBI" id="CHEBI:15377"/>
        <dbReference type="ChEBI" id="CHEBI:15378"/>
        <dbReference type="ChEBI" id="CHEBI:29067"/>
        <dbReference type="ChEBI" id="CHEBI:43474"/>
        <dbReference type="ChEBI" id="CHEBI:59918"/>
        <dbReference type="EC" id="3.6.1.7"/>
    </reaction>
</comment>
<dbReference type="PATRIC" id="fig|1423759.3.peg.446"/>
<sequence>MKSIKIIVHGRVQGVGFRYCTKMIADQLNIAGIVKNQNDGSVYIEAQGESHAIDNFVKSVISSPSPSGHVSNYTININEVKDYTSFEVVY</sequence>
<dbReference type="RefSeq" id="WP_057869539.1">
    <property type="nucleotide sequence ID" value="NZ_AZDX01000015.1"/>
</dbReference>
<dbReference type="GeneID" id="98310921"/>
<keyword evidence="9" id="KW-1185">Reference proteome</keyword>
<dbReference type="SUPFAM" id="SSF54975">
    <property type="entry name" value="Acylphosphatase/BLUF domain-like"/>
    <property type="match status" value="1"/>
</dbReference>
<dbReference type="OrthoDB" id="9808093at2"/>
<evidence type="ECO:0000259" key="7">
    <source>
        <dbReference type="PROSITE" id="PS51160"/>
    </source>
</evidence>
<keyword evidence="5" id="KW-0378">Hydrolase</keyword>
<gene>
    <name evidence="8" type="ORF">FC92_GL000411</name>
</gene>
<dbReference type="PROSITE" id="PS00150">
    <property type="entry name" value="ACYLPHOSPHATASE_1"/>
    <property type="match status" value="1"/>
</dbReference>
<feature type="domain" description="Acylphosphatase-like" evidence="7">
    <location>
        <begin position="3"/>
        <end position="90"/>
    </location>
</feature>
<dbReference type="InterPro" id="IPR020456">
    <property type="entry name" value="Acylphosphatase"/>
</dbReference>
<comment type="similarity">
    <text evidence="1 6">Belongs to the acylphosphatase family.</text>
</comment>
<evidence type="ECO:0000256" key="1">
    <source>
        <dbReference type="ARBA" id="ARBA00005614"/>
    </source>
</evidence>
<dbReference type="EC" id="3.6.1.7" evidence="2 5"/>
<dbReference type="PANTHER" id="PTHR47268">
    <property type="entry name" value="ACYLPHOSPHATASE"/>
    <property type="match status" value="1"/>
</dbReference>
<evidence type="ECO:0000256" key="2">
    <source>
        <dbReference type="ARBA" id="ARBA00012150"/>
    </source>
</evidence>
<protein>
    <recommendedName>
        <fullName evidence="3 5">acylphosphatase</fullName>
        <ecNumber evidence="2 5">3.6.1.7</ecNumber>
    </recommendedName>
</protein>
<reference evidence="8 9" key="1">
    <citation type="journal article" date="2015" name="Genome Announc.">
        <title>Expanding the biotechnology potential of lactobacilli through comparative genomics of 213 strains and associated genera.</title>
        <authorList>
            <person name="Sun Z."/>
            <person name="Harris H.M."/>
            <person name="McCann A."/>
            <person name="Guo C."/>
            <person name="Argimon S."/>
            <person name="Zhang W."/>
            <person name="Yang X."/>
            <person name="Jeffery I.B."/>
            <person name="Cooney J.C."/>
            <person name="Kagawa T.F."/>
            <person name="Liu W."/>
            <person name="Song Y."/>
            <person name="Salvetti E."/>
            <person name="Wrobel A."/>
            <person name="Rasinkangas P."/>
            <person name="Parkhill J."/>
            <person name="Rea M.C."/>
            <person name="O'Sullivan O."/>
            <person name="Ritari J."/>
            <person name="Douillard F.P."/>
            <person name="Paul Ross R."/>
            <person name="Yang R."/>
            <person name="Briner A.E."/>
            <person name="Felis G.E."/>
            <person name="de Vos W.M."/>
            <person name="Barrangou R."/>
            <person name="Klaenhammer T.R."/>
            <person name="Caufield P.W."/>
            <person name="Cui Y."/>
            <person name="Zhang H."/>
            <person name="O'Toole P.W."/>
        </authorList>
    </citation>
    <scope>NUCLEOTIDE SEQUENCE [LARGE SCALE GENOMIC DNA]</scope>
    <source>
        <strain evidence="8 9">DSM 19519</strain>
    </source>
</reference>
<dbReference type="PROSITE" id="PS51160">
    <property type="entry name" value="ACYLPHOSPHATASE_3"/>
    <property type="match status" value="1"/>
</dbReference>
<evidence type="ECO:0000313" key="9">
    <source>
        <dbReference type="Proteomes" id="UP000051448"/>
    </source>
</evidence>
<dbReference type="EMBL" id="AZDX01000015">
    <property type="protein sequence ID" value="KRL06711.1"/>
    <property type="molecule type" value="Genomic_DNA"/>
</dbReference>
<comment type="caution">
    <text evidence="8">The sequence shown here is derived from an EMBL/GenBank/DDBJ whole genome shotgun (WGS) entry which is preliminary data.</text>
</comment>
<evidence type="ECO:0000313" key="8">
    <source>
        <dbReference type="EMBL" id="KRL06711.1"/>
    </source>
</evidence>
<dbReference type="InterPro" id="IPR001792">
    <property type="entry name" value="Acylphosphatase-like_dom"/>
</dbReference>
<dbReference type="Pfam" id="PF00708">
    <property type="entry name" value="Acylphosphatase"/>
    <property type="match status" value="1"/>
</dbReference>
<feature type="active site" evidence="5">
    <location>
        <position position="36"/>
    </location>
</feature>
<evidence type="ECO:0000256" key="6">
    <source>
        <dbReference type="RuleBase" id="RU004168"/>
    </source>
</evidence>
<accession>A0A0R1MF11</accession>
<dbReference type="InterPro" id="IPR036046">
    <property type="entry name" value="Acylphosphatase-like_dom_sf"/>
</dbReference>
<evidence type="ECO:0000256" key="3">
    <source>
        <dbReference type="ARBA" id="ARBA00015991"/>
    </source>
</evidence>
<evidence type="ECO:0000256" key="5">
    <source>
        <dbReference type="PROSITE-ProRule" id="PRU00520"/>
    </source>
</evidence>
<dbReference type="Gene3D" id="3.30.70.100">
    <property type="match status" value="1"/>
</dbReference>
<dbReference type="PANTHER" id="PTHR47268:SF4">
    <property type="entry name" value="ACYLPHOSPHATASE"/>
    <property type="match status" value="1"/>
</dbReference>
<proteinExistence type="inferred from homology"/>
<dbReference type="InterPro" id="IPR017968">
    <property type="entry name" value="Acylphosphatase_CS"/>
</dbReference>
<organism evidence="8 9">
    <name type="scientific">Liquorilactobacillus hordei DSM 19519</name>
    <dbReference type="NCBI Taxonomy" id="1423759"/>
    <lineage>
        <taxon>Bacteria</taxon>
        <taxon>Bacillati</taxon>
        <taxon>Bacillota</taxon>
        <taxon>Bacilli</taxon>
        <taxon>Lactobacillales</taxon>
        <taxon>Lactobacillaceae</taxon>
        <taxon>Liquorilactobacillus</taxon>
    </lineage>
</organism>
<evidence type="ECO:0000256" key="4">
    <source>
        <dbReference type="ARBA" id="ARBA00047645"/>
    </source>
</evidence>
<dbReference type="GO" id="GO:0003998">
    <property type="term" value="F:acylphosphatase activity"/>
    <property type="evidence" value="ECO:0007669"/>
    <property type="project" value="UniProtKB-EC"/>
</dbReference>
<dbReference type="Proteomes" id="UP000051448">
    <property type="component" value="Unassembled WGS sequence"/>
</dbReference>
<name>A0A0R1MF11_9LACO</name>